<feature type="transmembrane region" description="Helical" evidence="10">
    <location>
        <begin position="30"/>
        <end position="49"/>
    </location>
</feature>
<evidence type="ECO:0000256" key="5">
    <source>
        <dbReference type="ARBA" id="ARBA00022989"/>
    </source>
</evidence>
<keyword evidence="12" id="KW-0282">Flagellum</keyword>
<dbReference type="Pfam" id="PF13677">
    <property type="entry name" value="MotB_plug"/>
    <property type="match status" value="1"/>
</dbReference>
<keyword evidence="12" id="KW-0969">Cilium</keyword>
<dbReference type="EMBL" id="JANIGO010000005">
    <property type="protein sequence ID" value="MCQ8897527.1"/>
    <property type="molecule type" value="Genomic_DNA"/>
</dbReference>
<evidence type="ECO:0000259" key="11">
    <source>
        <dbReference type="PROSITE" id="PS51123"/>
    </source>
</evidence>
<dbReference type="SUPFAM" id="SSF103088">
    <property type="entry name" value="OmpA-like"/>
    <property type="match status" value="1"/>
</dbReference>
<name>A0ABT1WJ22_9BURK</name>
<evidence type="ECO:0000256" key="6">
    <source>
        <dbReference type="ARBA" id="ARBA00023136"/>
    </source>
</evidence>
<dbReference type="InterPro" id="IPR025713">
    <property type="entry name" value="MotB-like_N_dom"/>
</dbReference>
<feature type="compositionally biased region" description="Polar residues" evidence="9">
    <location>
        <begin position="71"/>
        <end position="82"/>
    </location>
</feature>
<organism evidence="12 13">
    <name type="scientific">Limnobacter humi</name>
    <dbReference type="NCBI Taxonomy" id="1778671"/>
    <lineage>
        <taxon>Bacteria</taxon>
        <taxon>Pseudomonadati</taxon>
        <taxon>Pseudomonadota</taxon>
        <taxon>Betaproteobacteria</taxon>
        <taxon>Burkholderiales</taxon>
        <taxon>Burkholderiaceae</taxon>
        <taxon>Limnobacter</taxon>
    </lineage>
</organism>
<evidence type="ECO:0000256" key="9">
    <source>
        <dbReference type="SAM" id="MobiDB-lite"/>
    </source>
</evidence>
<dbReference type="PANTHER" id="PTHR30329">
    <property type="entry name" value="STATOR ELEMENT OF FLAGELLAR MOTOR COMPLEX"/>
    <property type="match status" value="1"/>
</dbReference>
<dbReference type="PANTHER" id="PTHR30329:SF21">
    <property type="entry name" value="LIPOPROTEIN YIAD-RELATED"/>
    <property type="match status" value="1"/>
</dbReference>
<feature type="compositionally biased region" description="Basic and acidic residues" evidence="9">
    <location>
        <begin position="83"/>
        <end position="106"/>
    </location>
</feature>
<dbReference type="CDD" id="cd07185">
    <property type="entry name" value="OmpA_C-like"/>
    <property type="match status" value="1"/>
</dbReference>
<keyword evidence="5 10" id="KW-1133">Transmembrane helix</keyword>
<feature type="coiled-coil region" evidence="8">
    <location>
        <begin position="112"/>
        <end position="144"/>
    </location>
</feature>
<dbReference type="InterPro" id="IPR006665">
    <property type="entry name" value="OmpA-like"/>
</dbReference>
<dbReference type="InterPro" id="IPR050330">
    <property type="entry name" value="Bact_OuterMem_StrucFunc"/>
</dbReference>
<comment type="caution">
    <text evidence="12">The sequence shown here is derived from an EMBL/GenBank/DDBJ whole genome shotgun (WGS) entry which is preliminary data.</text>
</comment>
<protein>
    <submittedName>
        <fullName evidence="12">Flagellar motor protein MotB</fullName>
    </submittedName>
</protein>
<evidence type="ECO:0000256" key="3">
    <source>
        <dbReference type="ARBA" id="ARBA00022475"/>
    </source>
</evidence>
<evidence type="ECO:0000256" key="7">
    <source>
        <dbReference type="PROSITE-ProRule" id="PRU00473"/>
    </source>
</evidence>
<evidence type="ECO:0000256" key="1">
    <source>
        <dbReference type="ARBA" id="ARBA00004162"/>
    </source>
</evidence>
<keyword evidence="6 7" id="KW-0472">Membrane</keyword>
<reference evidence="12 13" key="1">
    <citation type="submission" date="2022-07" db="EMBL/GenBank/DDBJ databases">
        <authorList>
            <person name="Xamxidin M."/>
            <person name="Wu M."/>
        </authorList>
    </citation>
    <scope>NUCLEOTIDE SEQUENCE [LARGE SCALE GENOMIC DNA]</scope>
    <source>
        <strain evidence="12 13">NBRC 111650</strain>
    </source>
</reference>
<dbReference type="NCBIfam" id="NF006548">
    <property type="entry name" value="PRK09041.1"/>
    <property type="match status" value="1"/>
</dbReference>
<gene>
    <name evidence="12" type="primary">motB</name>
    <name evidence="12" type="ORF">NQT62_13885</name>
</gene>
<evidence type="ECO:0000256" key="10">
    <source>
        <dbReference type="SAM" id="Phobius"/>
    </source>
</evidence>
<evidence type="ECO:0000256" key="8">
    <source>
        <dbReference type="SAM" id="Coils"/>
    </source>
</evidence>
<dbReference type="RefSeq" id="WP_256765332.1">
    <property type="nucleotide sequence ID" value="NZ_JANIGO010000005.1"/>
</dbReference>
<sequence length="297" mass="33007">MKDASPKPAIVLVRRQSDDEVPKPFGAWKLAYADFVTAMMAFFLLMWLLSSPRPSDLAGLADYFTLSKPTATQAKGQSASQSDSKKDTQGGKAREQDKKEAAKEVKPQSSMLEMARQELKIQQEKADQQRLENLKDQLQAMIDKDPNTRPYRDQIKLDNSVEGLLIQLIDGGKRPMFDSGSANLRPYAADILGRLTQVLNQVDNRMTVTGHTDGIAFSARGGTYSNWELSSDRANSSRRAMVSSGLLEQKVIRVVGMADANPMVEDPADPVNRRIEILVLTKKAEVDLLKRRILEGL</sequence>
<keyword evidence="8" id="KW-0175">Coiled coil</keyword>
<comment type="subcellular location">
    <subcellularLocation>
        <location evidence="1">Cell membrane</location>
        <topology evidence="1">Single-pass membrane protein</topology>
    </subcellularLocation>
</comment>
<evidence type="ECO:0000256" key="4">
    <source>
        <dbReference type="ARBA" id="ARBA00022692"/>
    </source>
</evidence>
<dbReference type="InterPro" id="IPR036737">
    <property type="entry name" value="OmpA-like_sf"/>
</dbReference>
<proteinExistence type="inferred from homology"/>
<accession>A0ABT1WJ22</accession>
<keyword evidence="4 10" id="KW-0812">Transmembrane</keyword>
<keyword evidence="12" id="KW-0966">Cell projection</keyword>
<keyword evidence="13" id="KW-1185">Reference proteome</keyword>
<dbReference type="Proteomes" id="UP001204142">
    <property type="component" value="Unassembled WGS sequence"/>
</dbReference>
<feature type="domain" description="OmpA-like" evidence="11">
    <location>
        <begin position="164"/>
        <end position="283"/>
    </location>
</feature>
<evidence type="ECO:0000313" key="13">
    <source>
        <dbReference type="Proteomes" id="UP001204142"/>
    </source>
</evidence>
<dbReference type="PROSITE" id="PS51123">
    <property type="entry name" value="OMPA_2"/>
    <property type="match status" value="1"/>
</dbReference>
<evidence type="ECO:0000313" key="12">
    <source>
        <dbReference type="EMBL" id="MCQ8897527.1"/>
    </source>
</evidence>
<comment type="similarity">
    <text evidence="2">Belongs to the MotB family.</text>
</comment>
<dbReference type="Pfam" id="PF00691">
    <property type="entry name" value="OmpA"/>
    <property type="match status" value="1"/>
</dbReference>
<dbReference type="Gene3D" id="3.30.1330.60">
    <property type="entry name" value="OmpA-like domain"/>
    <property type="match status" value="1"/>
</dbReference>
<keyword evidence="3" id="KW-1003">Cell membrane</keyword>
<evidence type="ECO:0000256" key="2">
    <source>
        <dbReference type="ARBA" id="ARBA00008914"/>
    </source>
</evidence>
<feature type="region of interest" description="Disordered" evidence="9">
    <location>
        <begin position="71"/>
        <end position="109"/>
    </location>
</feature>